<keyword evidence="5 7" id="KW-0659">Purine metabolism</keyword>
<dbReference type="PANTHER" id="PTHR10395:SF7">
    <property type="entry name" value="5-HYDROXYISOURATE HYDROLASE"/>
    <property type="match status" value="1"/>
</dbReference>
<dbReference type="PANTHER" id="PTHR10395">
    <property type="entry name" value="URICASE AND TRANSTHYRETIN-RELATED"/>
    <property type="match status" value="1"/>
</dbReference>
<dbReference type="EC" id="3.5.2.17" evidence="7"/>
<keyword evidence="10" id="KW-1185">Reference proteome</keyword>
<dbReference type="RefSeq" id="WP_012355646.1">
    <property type="nucleotide sequence ID" value="NZ_CP014845.1"/>
</dbReference>
<dbReference type="OrthoDB" id="9792386at2"/>
<dbReference type="SUPFAM" id="SSF49472">
    <property type="entry name" value="Transthyretin (synonym: prealbumin)"/>
    <property type="match status" value="1"/>
</dbReference>
<dbReference type="AlphaFoldDB" id="A0A142JU07"/>
<evidence type="ECO:0000256" key="4">
    <source>
        <dbReference type="ARBA" id="ARBA00011881"/>
    </source>
</evidence>
<dbReference type="Pfam" id="PF00576">
    <property type="entry name" value="Transthyretin"/>
    <property type="match status" value="1"/>
</dbReference>
<sequence>MAGISTHVLDVSLGRPVAGMQVELFDVAVQPPRLLARTRTNHDGRTDAPMLPPAQARTGEFELRFWVADYFRTPDVFADIVPVRFTIADAAQHYHVPLLCSPWSFGTYRGS</sequence>
<comment type="catalytic activity">
    <reaction evidence="1 7">
        <text>5-hydroxyisourate + H2O = 5-hydroxy-2-oxo-4-ureido-2,5-dihydro-1H-imidazole-5-carboxylate + H(+)</text>
        <dbReference type="Rhea" id="RHEA:23736"/>
        <dbReference type="ChEBI" id="CHEBI:15377"/>
        <dbReference type="ChEBI" id="CHEBI:15378"/>
        <dbReference type="ChEBI" id="CHEBI:18072"/>
        <dbReference type="ChEBI" id="CHEBI:58639"/>
        <dbReference type="EC" id="3.5.2.17"/>
    </reaction>
</comment>
<dbReference type="GeneID" id="29764332"/>
<evidence type="ECO:0000256" key="5">
    <source>
        <dbReference type="ARBA" id="ARBA00022631"/>
    </source>
</evidence>
<evidence type="ECO:0000313" key="10">
    <source>
        <dbReference type="Proteomes" id="UP000075238"/>
    </source>
</evidence>
<accession>A0A142JU07</accession>
<comment type="function">
    <text evidence="2">Catalyzes the hydrolysis of 5-hydroxyisourate (HIU) to 2-oxo-4-hydroxy-4-carboxy-5-ureidoimidazoline (OHCU).</text>
</comment>
<keyword evidence="6 7" id="KW-0378">Hydrolase</keyword>
<evidence type="ECO:0000256" key="2">
    <source>
        <dbReference type="ARBA" id="ARBA00002704"/>
    </source>
</evidence>
<dbReference type="InterPro" id="IPR014306">
    <property type="entry name" value="Hydroxyisourate_hydrolase"/>
</dbReference>
<dbReference type="InterPro" id="IPR036817">
    <property type="entry name" value="Transthyretin/HIU_hydrolase_sf"/>
</dbReference>
<dbReference type="NCBIfam" id="TIGR02962">
    <property type="entry name" value="hdxy_isourate"/>
    <property type="match status" value="1"/>
</dbReference>
<dbReference type="Gene3D" id="2.60.40.180">
    <property type="entry name" value="Transthyretin/hydroxyisourate hydrolase domain"/>
    <property type="match status" value="1"/>
</dbReference>
<dbReference type="GO" id="GO:0033971">
    <property type="term" value="F:hydroxyisourate hydrolase activity"/>
    <property type="evidence" value="ECO:0007669"/>
    <property type="project" value="UniProtKB-EC"/>
</dbReference>
<gene>
    <name evidence="9" type="ORF">A2G96_27735</name>
</gene>
<evidence type="ECO:0000313" key="9">
    <source>
        <dbReference type="EMBL" id="AMR81569.1"/>
    </source>
</evidence>
<proteinExistence type="inferred from homology"/>
<dbReference type="EMBL" id="CP014845">
    <property type="protein sequence ID" value="AMR81569.1"/>
    <property type="molecule type" value="Genomic_DNA"/>
</dbReference>
<dbReference type="STRING" id="1796606.A2G96_27735"/>
<protein>
    <recommendedName>
        <fullName evidence="7">5-hydroxyisourate hydrolase</fullName>
        <shortName evidence="7">HIU hydrolase</shortName>
        <shortName evidence="7">HIUHase</shortName>
        <ecNumber evidence="7">3.5.2.17</ecNumber>
    </recommendedName>
</protein>
<evidence type="ECO:0000259" key="8">
    <source>
        <dbReference type="Pfam" id="PF00576"/>
    </source>
</evidence>
<reference evidence="9 10" key="1">
    <citation type="submission" date="2016-03" db="EMBL/GenBank/DDBJ databases">
        <title>Complete genome sequence of a novel chlorpyrifos degrading bacterium, Cupriavidus nantongensis sp. X1.</title>
        <authorList>
            <person name="Fang L."/>
        </authorList>
    </citation>
    <scope>NUCLEOTIDE SEQUENCE [LARGE SCALE GENOMIC DNA]</scope>
    <source>
        <strain evidence="9 10">X1</strain>
    </source>
</reference>
<evidence type="ECO:0000256" key="6">
    <source>
        <dbReference type="ARBA" id="ARBA00022801"/>
    </source>
</evidence>
<dbReference type="CDD" id="cd05822">
    <property type="entry name" value="TLP_HIUase"/>
    <property type="match status" value="1"/>
</dbReference>
<feature type="domain" description="Transthyretin/hydroxyisourate hydrolase" evidence="8">
    <location>
        <begin position="4"/>
        <end position="110"/>
    </location>
</feature>
<dbReference type="GO" id="GO:0006144">
    <property type="term" value="P:purine nucleobase metabolic process"/>
    <property type="evidence" value="ECO:0007669"/>
    <property type="project" value="UniProtKB-KW"/>
</dbReference>
<comment type="similarity">
    <text evidence="3 7">Belongs to the transthyretin family. 5-hydroxyisourate hydrolase subfamily.</text>
</comment>
<organism evidence="9 10">
    <name type="scientific">Cupriavidus nantongensis</name>
    <dbReference type="NCBI Taxonomy" id="1796606"/>
    <lineage>
        <taxon>Bacteria</taxon>
        <taxon>Pseudomonadati</taxon>
        <taxon>Pseudomonadota</taxon>
        <taxon>Betaproteobacteria</taxon>
        <taxon>Burkholderiales</taxon>
        <taxon>Burkholderiaceae</taxon>
        <taxon>Cupriavidus</taxon>
    </lineage>
</organism>
<evidence type="ECO:0000256" key="1">
    <source>
        <dbReference type="ARBA" id="ARBA00001043"/>
    </source>
</evidence>
<name>A0A142JU07_9BURK</name>
<evidence type="ECO:0000256" key="7">
    <source>
        <dbReference type="RuleBase" id="RU361270"/>
    </source>
</evidence>
<dbReference type="KEGG" id="cnan:A2G96_27735"/>
<evidence type="ECO:0000256" key="3">
    <source>
        <dbReference type="ARBA" id="ARBA00009850"/>
    </source>
</evidence>
<dbReference type="InterPro" id="IPR023416">
    <property type="entry name" value="Transthyretin/HIU_hydrolase_d"/>
</dbReference>
<dbReference type="Proteomes" id="UP000075238">
    <property type="component" value="Chromosome 2"/>
</dbReference>
<comment type="subunit">
    <text evidence="4 7">Homotetramer.</text>
</comment>